<dbReference type="EMBL" id="JACEEZ010006704">
    <property type="protein sequence ID" value="KAG0724588.1"/>
    <property type="molecule type" value="Genomic_DNA"/>
</dbReference>
<proteinExistence type="predicted"/>
<sequence length="150" mass="16638">MSYDSMVGVSCLRSVWISQASSQQRRGRAGRCQPGICYHLFSRSRYSAMQLYQTPEILRTPLQELCLHTKLLAPANMPIADFLARAPEAPAFMVIRSAVQLLKSRTWTWETWTELGRTLTDARPPPPGPALPHPAAKMVSPPGAQSSTQC</sequence>
<evidence type="ECO:0000313" key="3">
    <source>
        <dbReference type="Proteomes" id="UP000770661"/>
    </source>
</evidence>
<feature type="region of interest" description="Disordered" evidence="1">
    <location>
        <begin position="118"/>
        <end position="150"/>
    </location>
</feature>
<protein>
    <submittedName>
        <fullName evidence="2">3'-5' RNA helicase YTHDC2</fullName>
    </submittedName>
</protein>
<comment type="caution">
    <text evidence="2">The sequence shown here is derived from an EMBL/GenBank/DDBJ whole genome shotgun (WGS) entry which is preliminary data.</text>
</comment>
<keyword evidence="3" id="KW-1185">Reference proteome</keyword>
<feature type="compositionally biased region" description="Pro residues" evidence="1">
    <location>
        <begin position="123"/>
        <end position="132"/>
    </location>
</feature>
<name>A0A8J4YDG6_CHIOP</name>
<dbReference type="OrthoDB" id="5600252at2759"/>
<gene>
    <name evidence="2" type="primary">YTHDC2_1</name>
    <name evidence="2" type="ORF">GWK47_005012</name>
</gene>
<organism evidence="2 3">
    <name type="scientific">Chionoecetes opilio</name>
    <name type="common">Atlantic snow crab</name>
    <name type="synonym">Cancer opilio</name>
    <dbReference type="NCBI Taxonomy" id="41210"/>
    <lineage>
        <taxon>Eukaryota</taxon>
        <taxon>Metazoa</taxon>
        <taxon>Ecdysozoa</taxon>
        <taxon>Arthropoda</taxon>
        <taxon>Crustacea</taxon>
        <taxon>Multicrustacea</taxon>
        <taxon>Malacostraca</taxon>
        <taxon>Eumalacostraca</taxon>
        <taxon>Eucarida</taxon>
        <taxon>Decapoda</taxon>
        <taxon>Pleocyemata</taxon>
        <taxon>Brachyura</taxon>
        <taxon>Eubrachyura</taxon>
        <taxon>Majoidea</taxon>
        <taxon>Majidae</taxon>
        <taxon>Chionoecetes</taxon>
    </lineage>
</organism>
<dbReference type="PANTHER" id="PTHR18934">
    <property type="entry name" value="ATP-DEPENDENT RNA HELICASE"/>
    <property type="match status" value="1"/>
</dbReference>
<dbReference type="AlphaFoldDB" id="A0A8J4YDG6"/>
<dbReference type="InterPro" id="IPR027417">
    <property type="entry name" value="P-loop_NTPase"/>
</dbReference>
<dbReference type="GO" id="GO:0004386">
    <property type="term" value="F:helicase activity"/>
    <property type="evidence" value="ECO:0007669"/>
    <property type="project" value="UniProtKB-KW"/>
</dbReference>
<evidence type="ECO:0000313" key="2">
    <source>
        <dbReference type="EMBL" id="KAG0724588.1"/>
    </source>
</evidence>
<keyword evidence="2" id="KW-0378">Hydrolase</keyword>
<keyword evidence="2" id="KW-0347">Helicase</keyword>
<dbReference type="Gene3D" id="3.40.50.300">
    <property type="entry name" value="P-loop containing nucleotide triphosphate hydrolases"/>
    <property type="match status" value="1"/>
</dbReference>
<keyword evidence="2" id="KW-0547">Nucleotide-binding</keyword>
<dbReference type="GO" id="GO:0003723">
    <property type="term" value="F:RNA binding"/>
    <property type="evidence" value="ECO:0007669"/>
    <property type="project" value="TreeGrafter"/>
</dbReference>
<dbReference type="Proteomes" id="UP000770661">
    <property type="component" value="Unassembled WGS sequence"/>
</dbReference>
<dbReference type="PANTHER" id="PTHR18934:SF213">
    <property type="entry name" value="3'-5' RNA HELICASE YTHDC2"/>
    <property type="match status" value="1"/>
</dbReference>
<evidence type="ECO:0000256" key="1">
    <source>
        <dbReference type="SAM" id="MobiDB-lite"/>
    </source>
</evidence>
<accession>A0A8J4YDG6</accession>
<dbReference type="SUPFAM" id="SSF52540">
    <property type="entry name" value="P-loop containing nucleoside triphosphate hydrolases"/>
    <property type="match status" value="1"/>
</dbReference>
<keyword evidence="2" id="KW-0067">ATP-binding</keyword>
<reference evidence="2" key="1">
    <citation type="submission" date="2020-07" db="EMBL/GenBank/DDBJ databases">
        <title>The High-quality genome of the commercially important snow crab, Chionoecetes opilio.</title>
        <authorList>
            <person name="Jeong J.-H."/>
            <person name="Ryu S."/>
        </authorList>
    </citation>
    <scope>NUCLEOTIDE SEQUENCE</scope>
    <source>
        <strain evidence="2">MADBK_172401_WGS</strain>
        <tissue evidence="2">Digestive gland</tissue>
    </source>
</reference>